<proteinExistence type="inferred from homology"/>
<dbReference type="InterPro" id="IPR036388">
    <property type="entry name" value="WH-like_DNA-bd_sf"/>
</dbReference>
<keyword evidence="3" id="KW-1185">Reference proteome</keyword>
<sequence>MTTDNHHATALRRQGELAVLRYVHANPGSTRAQMAKALALGTGSATEITTRLRARKWIDEIEGPKTGHRGRPSPTLVPHPKGPLVCAVEIGHERWRMAIVELGAGIVEERSGRHGATDADSVLAVLRKQIAGASRECVPRLRAISVAVSGTVQRGRVVQSTLGWSNVGIEALRIRPGITLLLGNDASLAGVAEARRGAGRGVGVLLHLTIEVGVGGVLVVDGSPALGSSGAAGEFGHMPFGDRTLRCPCGARGCWDLEVDGRAMARHLGQPPPRDPRSAAERIVRDALGGNPRARKAVASVTAAFGHGTAALVNALDPDRITLSGLARELATAAPEALDRAYRDGLMSFRREAPPPFTLSALGTDGVLLGAAEVAFDEVLSDVRLAGELR</sequence>
<dbReference type="Proteomes" id="UP001374803">
    <property type="component" value="Chromosome"/>
</dbReference>
<dbReference type="InterPro" id="IPR036390">
    <property type="entry name" value="WH_DNA-bd_sf"/>
</dbReference>
<evidence type="ECO:0000256" key="1">
    <source>
        <dbReference type="ARBA" id="ARBA00006479"/>
    </source>
</evidence>
<dbReference type="Pfam" id="PF00480">
    <property type="entry name" value="ROK"/>
    <property type="match status" value="1"/>
</dbReference>
<dbReference type="SUPFAM" id="SSF46785">
    <property type="entry name" value="Winged helix' DNA-binding domain"/>
    <property type="match status" value="1"/>
</dbReference>
<protein>
    <submittedName>
        <fullName evidence="2">ROK family protein</fullName>
    </submittedName>
</protein>
<comment type="similarity">
    <text evidence="1">Belongs to the ROK (NagC/XylR) family.</text>
</comment>
<gene>
    <name evidence="2" type="ORF">LVJ94_13905</name>
</gene>
<evidence type="ECO:0000313" key="3">
    <source>
        <dbReference type="Proteomes" id="UP001374803"/>
    </source>
</evidence>
<organism evidence="2 3">
    <name type="scientific">Pendulispora rubella</name>
    <dbReference type="NCBI Taxonomy" id="2741070"/>
    <lineage>
        <taxon>Bacteria</taxon>
        <taxon>Pseudomonadati</taxon>
        <taxon>Myxococcota</taxon>
        <taxon>Myxococcia</taxon>
        <taxon>Myxococcales</taxon>
        <taxon>Sorangiineae</taxon>
        <taxon>Pendulisporaceae</taxon>
        <taxon>Pendulispora</taxon>
    </lineage>
</organism>
<dbReference type="EMBL" id="CP089983">
    <property type="protein sequence ID" value="WXB08326.1"/>
    <property type="molecule type" value="Genomic_DNA"/>
</dbReference>
<dbReference type="Gene3D" id="1.10.10.10">
    <property type="entry name" value="Winged helix-like DNA-binding domain superfamily/Winged helix DNA-binding domain"/>
    <property type="match status" value="1"/>
</dbReference>
<dbReference type="RefSeq" id="WP_394838001.1">
    <property type="nucleotide sequence ID" value="NZ_CP089929.1"/>
</dbReference>
<dbReference type="InterPro" id="IPR043129">
    <property type="entry name" value="ATPase_NBD"/>
</dbReference>
<dbReference type="Gene3D" id="3.30.420.40">
    <property type="match status" value="2"/>
</dbReference>
<dbReference type="PANTHER" id="PTHR18964">
    <property type="entry name" value="ROK (REPRESSOR, ORF, KINASE) FAMILY"/>
    <property type="match status" value="1"/>
</dbReference>
<dbReference type="PANTHER" id="PTHR18964:SF149">
    <property type="entry name" value="BIFUNCTIONAL UDP-N-ACETYLGLUCOSAMINE 2-EPIMERASE_N-ACETYLMANNOSAMINE KINASE"/>
    <property type="match status" value="1"/>
</dbReference>
<name>A0ABZ2LEX8_9BACT</name>
<evidence type="ECO:0000313" key="2">
    <source>
        <dbReference type="EMBL" id="WXB08326.1"/>
    </source>
</evidence>
<dbReference type="SUPFAM" id="SSF53067">
    <property type="entry name" value="Actin-like ATPase domain"/>
    <property type="match status" value="1"/>
</dbReference>
<reference evidence="2" key="1">
    <citation type="submission" date="2021-12" db="EMBL/GenBank/DDBJ databases">
        <title>Discovery of the Pendulisporaceae a myxobacterial family with distinct sporulation behavior and unique specialized metabolism.</title>
        <authorList>
            <person name="Garcia R."/>
            <person name="Popoff A."/>
            <person name="Bader C.D."/>
            <person name="Loehr J."/>
            <person name="Walesch S."/>
            <person name="Walt C."/>
            <person name="Boldt J."/>
            <person name="Bunk B."/>
            <person name="Haeckl F.J.F.P.J."/>
            <person name="Gunesch A.P."/>
            <person name="Birkelbach J."/>
            <person name="Nuebel U."/>
            <person name="Pietschmann T."/>
            <person name="Bach T."/>
            <person name="Mueller R."/>
        </authorList>
    </citation>
    <scope>NUCLEOTIDE SEQUENCE</scope>
    <source>
        <strain evidence="2">MSr11367</strain>
    </source>
</reference>
<dbReference type="InterPro" id="IPR000600">
    <property type="entry name" value="ROK"/>
</dbReference>
<accession>A0ABZ2LEX8</accession>